<name>B0TFH5_HELMI</name>
<dbReference type="eggNOG" id="COG0428">
    <property type="taxonomic scope" value="Bacteria"/>
</dbReference>
<dbReference type="HOGENOM" id="CLU_015114_1_3_9"/>
<comment type="similarity">
    <text evidence="2">Belongs to the ZIP transporter (TC 2.A.5) family.</text>
</comment>
<reference evidence="9 10" key="1">
    <citation type="journal article" date="2008" name="J. Bacteriol.">
        <title>The genome of Heliobacterium modesticaldum, a phototrophic representative of the Firmicutes containing the simplest photosynthetic apparatus.</title>
        <authorList>
            <person name="Sattley W.M."/>
            <person name="Madigan M.T."/>
            <person name="Swingley W.D."/>
            <person name="Cheung P.C."/>
            <person name="Clocksin K.M."/>
            <person name="Conrad A.L."/>
            <person name="Dejesa L.C."/>
            <person name="Honchak B.M."/>
            <person name="Jung D.O."/>
            <person name="Karbach L.E."/>
            <person name="Kurdoglu A."/>
            <person name="Lahiri S."/>
            <person name="Mastrian S.D."/>
            <person name="Page L.E."/>
            <person name="Taylor H.L."/>
            <person name="Wang Z.T."/>
            <person name="Raymond J."/>
            <person name="Chen M."/>
            <person name="Blankenship R.E."/>
            <person name="Touchman J.W."/>
        </authorList>
    </citation>
    <scope>NUCLEOTIDE SEQUENCE [LARGE SCALE GENOMIC DNA]</scope>
    <source>
        <strain evidence="10">ATCC 51547 / Ice1</strain>
    </source>
</reference>
<comment type="subcellular location">
    <subcellularLocation>
        <location evidence="1">Cell membrane</location>
        <topology evidence="1">Multi-pass membrane protein</topology>
    </subcellularLocation>
</comment>
<feature type="transmembrane region" description="Helical" evidence="8">
    <location>
        <begin position="71"/>
        <end position="91"/>
    </location>
</feature>
<evidence type="ECO:0000256" key="7">
    <source>
        <dbReference type="ARBA" id="ARBA00023136"/>
    </source>
</evidence>
<evidence type="ECO:0000256" key="8">
    <source>
        <dbReference type="SAM" id="Phobius"/>
    </source>
</evidence>
<protein>
    <submittedName>
        <fullName evidence="9">Zip zinc transporter family protein, putative</fullName>
    </submittedName>
</protein>
<keyword evidence="6 8" id="KW-1133">Transmembrane helix</keyword>
<feature type="transmembrane region" description="Helical" evidence="8">
    <location>
        <begin position="41"/>
        <end position="65"/>
    </location>
</feature>
<keyword evidence="5" id="KW-0862">Zinc</keyword>
<keyword evidence="3" id="KW-1003">Cell membrane</keyword>
<evidence type="ECO:0000256" key="1">
    <source>
        <dbReference type="ARBA" id="ARBA00004651"/>
    </source>
</evidence>
<dbReference type="AlphaFoldDB" id="B0TFH5"/>
<dbReference type="EMBL" id="CP000930">
    <property type="protein sequence ID" value="ABZ83074.1"/>
    <property type="molecule type" value="Genomic_DNA"/>
</dbReference>
<dbReference type="RefSeq" id="WP_012281480.1">
    <property type="nucleotide sequence ID" value="NC_010337.2"/>
</dbReference>
<keyword evidence="4 8" id="KW-0812">Transmembrane</keyword>
<gene>
    <name evidence="9" type="ORF">HM1_0457</name>
</gene>
<evidence type="ECO:0000313" key="9">
    <source>
        <dbReference type="EMBL" id="ABZ83074.1"/>
    </source>
</evidence>
<dbReference type="KEGG" id="hmo:HM1_0457"/>
<dbReference type="PANTHER" id="PTHR11040:SF211">
    <property type="entry name" value="ZINC TRANSPORTER ZIP11"/>
    <property type="match status" value="1"/>
</dbReference>
<evidence type="ECO:0000256" key="3">
    <source>
        <dbReference type="ARBA" id="ARBA00022475"/>
    </source>
</evidence>
<proteinExistence type="inferred from homology"/>
<sequence length="251" mass="26094">MEDLFPTMIWPMLAISLIAGLATTAGALCLLMLGSLGARTLSALLGFAAGVMVSVVVLDLLPTAWNWGGPWSVLTGFCLGALLIALCDVVLTQFALASKRGRQAGPLRKMGYLIALGISLHDFPEGIAIAAGTAAEHHLGWVVTLAIGLHNIPEGVATAAPLRMSGMAPWKIIGLTMVMAFFTPLGTLLGFGLLALSTKSLAQLLALAGGAMAYLVWDELWPEASKRSPRWAITGAIVGALGMAALSGMHH</sequence>
<dbReference type="Pfam" id="PF02535">
    <property type="entry name" value="Zip"/>
    <property type="match status" value="1"/>
</dbReference>
<dbReference type="Proteomes" id="UP000008550">
    <property type="component" value="Chromosome"/>
</dbReference>
<feature type="transmembrane region" description="Helical" evidence="8">
    <location>
        <begin position="112"/>
        <end position="133"/>
    </location>
</feature>
<feature type="transmembrane region" description="Helical" evidence="8">
    <location>
        <begin position="12"/>
        <end position="34"/>
    </location>
</feature>
<dbReference type="InterPro" id="IPR003689">
    <property type="entry name" value="ZIP"/>
</dbReference>
<keyword evidence="10" id="KW-1185">Reference proteome</keyword>
<feature type="transmembrane region" description="Helical" evidence="8">
    <location>
        <begin position="200"/>
        <end position="217"/>
    </location>
</feature>
<evidence type="ECO:0000256" key="5">
    <source>
        <dbReference type="ARBA" id="ARBA00022833"/>
    </source>
</evidence>
<evidence type="ECO:0000313" key="10">
    <source>
        <dbReference type="Proteomes" id="UP000008550"/>
    </source>
</evidence>
<accession>B0TFH5</accession>
<dbReference type="PANTHER" id="PTHR11040">
    <property type="entry name" value="ZINC/IRON TRANSPORTER"/>
    <property type="match status" value="1"/>
</dbReference>
<evidence type="ECO:0000256" key="6">
    <source>
        <dbReference type="ARBA" id="ARBA00022989"/>
    </source>
</evidence>
<feature type="transmembrane region" description="Helical" evidence="8">
    <location>
        <begin position="172"/>
        <end position="194"/>
    </location>
</feature>
<evidence type="ECO:0000256" key="4">
    <source>
        <dbReference type="ARBA" id="ARBA00022692"/>
    </source>
</evidence>
<dbReference type="GO" id="GO:0005886">
    <property type="term" value="C:plasma membrane"/>
    <property type="evidence" value="ECO:0007669"/>
    <property type="project" value="UniProtKB-SubCell"/>
</dbReference>
<evidence type="ECO:0000256" key="2">
    <source>
        <dbReference type="ARBA" id="ARBA00006939"/>
    </source>
</evidence>
<organism evidence="9 10">
    <name type="scientific">Heliobacterium modesticaldum (strain ATCC 51547 / Ice1)</name>
    <dbReference type="NCBI Taxonomy" id="498761"/>
    <lineage>
        <taxon>Bacteria</taxon>
        <taxon>Bacillati</taxon>
        <taxon>Bacillota</taxon>
        <taxon>Clostridia</taxon>
        <taxon>Eubacteriales</taxon>
        <taxon>Heliobacteriaceae</taxon>
        <taxon>Heliomicrobium</taxon>
    </lineage>
</organism>
<dbReference type="STRING" id="498761.HM1_0457"/>
<dbReference type="GO" id="GO:0005385">
    <property type="term" value="F:zinc ion transmembrane transporter activity"/>
    <property type="evidence" value="ECO:0007669"/>
    <property type="project" value="TreeGrafter"/>
</dbReference>
<dbReference type="OrthoDB" id="9787346at2"/>
<feature type="transmembrane region" description="Helical" evidence="8">
    <location>
        <begin position="229"/>
        <end position="249"/>
    </location>
</feature>
<keyword evidence="7 8" id="KW-0472">Membrane</keyword>